<feature type="domain" description="Glycosyl transferase family 1" evidence="1">
    <location>
        <begin position="228"/>
        <end position="386"/>
    </location>
</feature>
<evidence type="ECO:0000259" key="1">
    <source>
        <dbReference type="Pfam" id="PF00534"/>
    </source>
</evidence>
<protein>
    <submittedName>
        <fullName evidence="2">Glycosyltransferase</fullName>
    </submittedName>
</protein>
<dbReference type="AlphaFoldDB" id="A0AAE3M2Z3"/>
<dbReference type="PANTHER" id="PTHR12526">
    <property type="entry name" value="GLYCOSYLTRANSFERASE"/>
    <property type="match status" value="1"/>
</dbReference>
<name>A0AAE3M2Z3_9BACT</name>
<dbReference type="InterPro" id="IPR001296">
    <property type="entry name" value="Glyco_trans_1"/>
</dbReference>
<dbReference type="PANTHER" id="PTHR12526:SF630">
    <property type="entry name" value="GLYCOSYLTRANSFERASE"/>
    <property type="match status" value="1"/>
</dbReference>
<keyword evidence="3" id="KW-1185">Reference proteome</keyword>
<gene>
    <name evidence="2" type="ORF">OM075_07205</name>
</gene>
<dbReference type="CDD" id="cd03801">
    <property type="entry name" value="GT4_PimA-like"/>
    <property type="match status" value="1"/>
</dbReference>
<dbReference type="EMBL" id="JAPDPJ010000011">
    <property type="protein sequence ID" value="MCW3786247.1"/>
    <property type="molecule type" value="Genomic_DNA"/>
</dbReference>
<accession>A0AAE3M2Z3</accession>
<dbReference type="SUPFAM" id="SSF53756">
    <property type="entry name" value="UDP-Glycosyltransferase/glycogen phosphorylase"/>
    <property type="match status" value="1"/>
</dbReference>
<proteinExistence type="predicted"/>
<dbReference type="RefSeq" id="WP_301189813.1">
    <property type="nucleotide sequence ID" value="NZ_JAPDPJ010000011.1"/>
</dbReference>
<dbReference type="Proteomes" id="UP001209229">
    <property type="component" value="Unassembled WGS sequence"/>
</dbReference>
<evidence type="ECO:0000313" key="3">
    <source>
        <dbReference type="Proteomes" id="UP001209229"/>
    </source>
</evidence>
<comment type="caution">
    <text evidence="2">The sequence shown here is derived from an EMBL/GenBank/DDBJ whole genome shotgun (WGS) entry which is preliminary data.</text>
</comment>
<dbReference type="Gene3D" id="3.40.50.2000">
    <property type="entry name" value="Glycogen Phosphorylase B"/>
    <property type="match status" value="2"/>
</dbReference>
<evidence type="ECO:0000313" key="2">
    <source>
        <dbReference type="EMBL" id="MCW3786247.1"/>
    </source>
</evidence>
<reference evidence="2" key="1">
    <citation type="submission" date="2022-10" db="EMBL/GenBank/DDBJ databases">
        <authorList>
            <person name="Yu W.X."/>
        </authorList>
    </citation>
    <scope>NUCLEOTIDE SEQUENCE</scope>
    <source>
        <strain evidence="2">AAT</strain>
    </source>
</reference>
<sequence length="420" mass="48365">MDNIKILWFTNTPSLAESRLNNKLLGGGWIMSLENAIIQYIKNVSIIVVFNGDKDDEFEINGSKYFSVKPLDTNIIKKNFFVKKYERKNDEYQLRKYLKIIDQVSPDIIHIHGSEKNYGLISKFVDIPVVMSIQGLLSVYHYKFFSGLNIVDYSKRKVPRRLLMQHQGYIRKADRELNMIRNINYVFGRTFWDRAITKLMNQKSKYYEINRVIRSHFYNLSWKGVRDNSKPIVLVTTIRDNVYKGFETVYSAANILKESNINFIWKIAGTSTNSFLIKLFNKEYSQVKDNVELLGSLNETDLAELLCESDIYVQASHIENSPNGLAEAMLIGMPCIATYVGGTGSYISQYRDGVLIQDGDPWIMAASVNELINNEELAFSLGRNAKISAKQRHNPEKVANDITNAYRDIIDDFKSNNDLF</sequence>
<dbReference type="GO" id="GO:0016757">
    <property type="term" value="F:glycosyltransferase activity"/>
    <property type="evidence" value="ECO:0007669"/>
    <property type="project" value="InterPro"/>
</dbReference>
<organism evidence="2 3">
    <name type="scientific">Plebeiibacterium sediminum</name>
    <dbReference type="NCBI Taxonomy" id="2992112"/>
    <lineage>
        <taxon>Bacteria</taxon>
        <taxon>Pseudomonadati</taxon>
        <taxon>Bacteroidota</taxon>
        <taxon>Bacteroidia</taxon>
        <taxon>Marinilabiliales</taxon>
        <taxon>Marinilabiliaceae</taxon>
        <taxon>Plebeiibacterium</taxon>
    </lineage>
</organism>
<dbReference type="Pfam" id="PF00534">
    <property type="entry name" value="Glycos_transf_1"/>
    <property type="match status" value="1"/>
</dbReference>